<accession>A0A557RMN0</accession>
<gene>
    <name evidence="2" type="ORF">FPL11_01780</name>
</gene>
<dbReference type="InterPro" id="IPR003779">
    <property type="entry name" value="CMD-like"/>
</dbReference>
<sequence>MSDELPPAANRVARDHPEVWAAYSELGRAAAENGPLDERSRRLVKLALAIGTGSEGATHSHARRALAEGVDPEALRHVALLAIPTAGFPAAVAGLSWIEDILGPRE</sequence>
<comment type="caution">
    <text evidence="2">The sequence shown here is derived from an EMBL/GenBank/DDBJ whole genome shotgun (WGS) entry which is preliminary data.</text>
</comment>
<dbReference type="SUPFAM" id="SSF69118">
    <property type="entry name" value="AhpD-like"/>
    <property type="match status" value="1"/>
</dbReference>
<name>A0A557RMN0_9GAMM</name>
<dbReference type="AlphaFoldDB" id="A0A557RMN0"/>
<dbReference type="PANTHER" id="PTHR33930">
    <property type="entry name" value="ALKYL HYDROPEROXIDE REDUCTASE AHPD"/>
    <property type="match status" value="1"/>
</dbReference>
<dbReference type="Gene3D" id="1.20.1290.10">
    <property type="entry name" value="AhpD-like"/>
    <property type="match status" value="1"/>
</dbReference>
<evidence type="ECO:0000259" key="1">
    <source>
        <dbReference type="Pfam" id="PF02627"/>
    </source>
</evidence>
<reference evidence="2 3" key="1">
    <citation type="submission" date="2019-07" db="EMBL/GenBank/DDBJ databases">
        <title>Reclasification of Spiribacter aquaticus.</title>
        <authorList>
            <person name="Leon M.J."/>
            <person name="Sanchez-Porro C."/>
            <person name="Ventosa A."/>
        </authorList>
    </citation>
    <scope>NUCLEOTIDE SEQUENCE [LARGE SCALE GENOMIC DNA]</scope>
    <source>
        <strain evidence="2 3">SP30</strain>
    </source>
</reference>
<dbReference type="Pfam" id="PF02627">
    <property type="entry name" value="CMD"/>
    <property type="match status" value="1"/>
</dbReference>
<evidence type="ECO:0000313" key="2">
    <source>
        <dbReference type="EMBL" id="TVO66439.1"/>
    </source>
</evidence>
<dbReference type="InterPro" id="IPR029032">
    <property type="entry name" value="AhpD-like"/>
</dbReference>
<organism evidence="2 3">
    <name type="scientific">Spiribacter aquaticus</name>
    <dbReference type="NCBI Taxonomy" id="1935996"/>
    <lineage>
        <taxon>Bacteria</taxon>
        <taxon>Pseudomonadati</taxon>
        <taxon>Pseudomonadota</taxon>
        <taxon>Gammaproteobacteria</taxon>
        <taxon>Chromatiales</taxon>
        <taxon>Ectothiorhodospiraceae</taxon>
        <taxon>Spiribacter</taxon>
    </lineage>
</organism>
<dbReference type="RefSeq" id="WP_144346976.1">
    <property type="nucleotide sequence ID" value="NZ_VMKP01000001.1"/>
</dbReference>
<dbReference type="EMBL" id="VMKP01000001">
    <property type="protein sequence ID" value="TVO66439.1"/>
    <property type="molecule type" value="Genomic_DNA"/>
</dbReference>
<protein>
    <submittedName>
        <fullName evidence="2">Carboxymuconolactone decarboxylase family protein</fullName>
    </submittedName>
</protein>
<evidence type="ECO:0000313" key="3">
    <source>
        <dbReference type="Proteomes" id="UP000316688"/>
    </source>
</evidence>
<proteinExistence type="predicted"/>
<dbReference type="PANTHER" id="PTHR33930:SF2">
    <property type="entry name" value="BLR3452 PROTEIN"/>
    <property type="match status" value="1"/>
</dbReference>
<feature type="domain" description="Carboxymuconolactone decarboxylase-like" evidence="1">
    <location>
        <begin position="17"/>
        <end position="100"/>
    </location>
</feature>
<dbReference type="GO" id="GO:0051920">
    <property type="term" value="F:peroxiredoxin activity"/>
    <property type="evidence" value="ECO:0007669"/>
    <property type="project" value="InterPro"/>
</dbReference>
<dbReference type="Proteomes" id="UP000316688">
    <property type="component" value="Unassembled WGS sequence"/>
</dbReference>
<keyword evidence="3" id="KW-1185">Reference proteome</keyword>